<keyword evidence="3" id="KW-1185">Reference proteome</keyword>
<dbReference type="EMBL" id="FNLF01000002">
    <property type="protein sequence ID" value="SDQ65241.1"/>
    <property type="molecule type" value="Genomic_DNA"/>
</dbReference>
<gene>
    <name evidence="2" type="ORF">SAMN04489765_1277</name>
</gene>
<evidence type="ECO:0000256" key="1">
    <source>
        <dbReference type="SAM" id="Phobius"/>
    </source>
</evidence>
<organism evidence="2 3">
    <name type="scientific">Tsukamurella pulmonis</name>
    <dbReference type="NCBI Taxonomy" id="47312"/>
    <lineage>
        <taxon>Bacteria</taxon>
        <taxon>Bacillati</taxon>
        <taxon>Actinomycetota</taxon>
        <taxon>Actinomycetes</taxon>
        <taxon>Mycobacteriales</taxon>
        <taxon>Tsukamurellaceae</taxon>
        <taxon>Tsukamurella</taxon>
    </lineage>
</organism>
<keyword evidence="1" id="KW-1133">Transmembrane helix</keyword>
<dbReference type="AlphaFoldDB" id="A0A1H1CLV4"/>
<dbReference type="Proteomes" id="UP000183053">
    <property type="component" value="Unassembled WGS sequence"/>
</dbReference>
<protein>
    <recommendedName>
        <fullName evidence="4">DUF1761 domain-containing protein</fullName>
    </recommendedName>
</protein>
<dbReference type="RefSeq" id="WP_068566674.1">
    <property type="nucleotide sequence ID" value="NZ_FNLF01000002.1"/>
</dbReference>
<dbReference type="InterPro" id="IPR013879">
    <property type="entry name" value="DUF1761"/>
</dbReference>
<evidence type="ECO:0000313" key="2">
    <source>
        <dbReference type="EMBL" id="SDQ65241.1"/>
    </source>
</evidence>
<evidence type="ECO:0008006" key="4">
    <source>
        <dbReference type="Google" id="ProtNLM"/>
    </source>
</evidence>
<evidence type="ECO:0000313" key="3">
    <source>
        <dbReference type="Proteomes" id="UP000183053"/>
    </source>
</evidence>
<keyword evidence="1" id="KW-0472">Membrane</keyword>
<proteinExistence type="predicted"/>
<reference evidence="3" key="1">
    <citation type="submission" date="2016-10" db="EMBL/GenBank/DDBJ databases">
        <authorList>
            <person name="Varghese N."/>
            <person name="Submissions S."/>
        </authorList>
    </citation>
    <scope>NUCLEOTIDE SEQUENCE [LARGE SCALE GENOMIC DNA]</scope>
    <source>
        <strain evidence="3">DSM 44142</strain>
    </source>
</reference>
<feature type="transmembrane region" description="Helical" evidence="1">
    <location>
        <begin position="6"/>
        <end position="24"/>
    </location>
</feature>
<feature type="transmembrane region" description="Helical" evidence="1">
    <location>
        <begin position="77"/>
        <end position="98"/>
    </location>
</feature>
<dbReference type="STRING" id="47312.SAMN04489765_1277"/>
<sequence>MIVAGIVVAALAAFVLSSVYYVLLSPVEQRALGDRALDRGKPGPAKIVAELLRTAIVAAGFAWIVDRSGFLSLPGALVPAVVLWVAFPLVLLTGSIIWERVPWQTAAIHAGDWLLKLVLIAIVLGLLH</sequence>
<accession>A0A1H1CLV4</accession>
<feature type="transmembrane region" description="Helical" evidence="1">
    <location>
        <begin position="110"/>
        <end position="127"/>
    </location>
</feature>
<dbReference type="OrthoDB" id="3635446at2"/>
<name>A0A1H1CLV4_9ACTN</name>
<keyword evidence="1" id="KW-0812">Transmembrane</keyword>
<dbReference type="Pfam" id="PF08570">
    <property type="entry name" value="DUF1761"/>
    <property type="match status" value="1"/>
</dbReference>